<organism evidence="4 5">
    <name type="scientific">Aureitalea marina</name>
    <dbReference type="NCBI Taxonomy" id="930804"/>
    <lineage>
        <taxon>Bacteria</taxon>
        <taxon>Pseudomonadati</taxon>
        <taxon>Bacteroidota</taxon>
        <taxon>Flavobacteriia</taxon>
        <taxon>Flavobacteriales</taxon>
        <taxon>Flavobacteriaceae</taxon>
        <taxon>Aureitalea</taxon>
    </lineage>
</organism>
<comment type="caution">
    <text evidence="4">The sequence shown here is derived from an EMBL/GenBank/DDBJ whole genome shotgun (WGS) entry which is preliminary data.</text>
</comment>
<dbReference type="EMBL" id="MQUB01000004">
    <property type="protein sequence ID" value="PQB02941.1"/>
    <property type="molecule type" value="Genomic_DNA"/>
</dbReference>
<dbReference type="AlphaFoldDB" id="A0A2S7KK01"/>
<evidence type="ECO:0000256" key="2">
    <source>
        <dbReference type="ARBA" id="ARBA00023136"/>
    </source>
</evidence>
<name>A0A2S7KK01_9FLAO</name>
<proteinExistence type="predicted"/>
<sequence>MRLSLLLLAFPFMICHGQNIEMIDSLSTSIIQNVYMESPDEVSSDSSQAKKKSSLKAYPYVFYTPESKLAFGAGGIYIFYTGQSQNLKPSKIGFGGYYSTNKQYKISMNNVYYFLENKLYFELPLSYGYFINKFWGIGNDVPDSDTTNYAQQTFSATLTIQVPPELFSADRTGIIVDYDNTTIRDRMGNPQLEDPSVIGANGGQLIGLGTDLLWDKRDHLFYPTEGNYQYFRAIVYPEWSDFVFAQFQLDARVYYKTNKRGVLAGNFYLESVVGDAPFYKLPSIGGVQMRGYFYGRYRDNFFSMIQLEHRQFFAERWGFVVFGTLGNVAEDILKFDFSNLKYSLGTGLRFKFNKEESVNLRADLGIGIDGSTGIYFGIEEAF</sequence>
<accession>A0A2S7KK01</accession>
<evidence type="ECO:0000259" key="3">
    <source>
        <dbReference type="Pfam" id="PF01103"/>
    </source>
</evidence>
<dbReference type="GO" id="GO:0019867">
    <property type="term" value="C:outer membrane"/>
    <property type="evidence" value="ECO:0007669"/>
    <property type="project" value="InterPro"/>
</dbReference>
<dbReference type="InterPro" id="IPR000184">
    <property type="entry name" value="Bac_surfAg_D15"/>
</dbReference>
<feature type="domain" description="Bacterial surface antigen (D15)" evidence="3">
    <location>
        <begin position="93"/>
        <end position="378"/>
    </location>
</feature>
<dbReference type="Proteomes" id="UP000239800">
    <property type="component" value="Unassembled WGS sequence"/>
</dbReference>
<keyword evidence="5" id="KW-1185">Reference proteome</keyword>
<evidence type="ECO:0000256" key="1">
    <source>
        <dbReference type="ARBA" id="ARBA00004370"/>
    </source>
</evidence>
<dbReference type="Pfam" id="PF01103">
    <property type="entry name" value="Omp85"/>
    <property type="match status" value="1"/>
</dbReference>
<dbReference type="Gene3D" id="2.40.160.50">
    <property type="entry name" value="membrane protein fhac: a member of the omp85/tpsb transporter family"/>
    <property type="match status" value="1"/>
</dbReference>
<evidence type="ECO:0000313" key="5">
    <source>
        <dbReference type="Proteomes" id="UP000239800"/>
    </source>
</evidence>
<gene>
    <name evidence="4" type="ORF">BST85_14145</name>
</gene>
<protein>
    <recommendedName>
        <fullName evidence="3">Bacterial surface antigen (D15) domain-containing protein</fullName>
    </recommendedName>
</protein>
<reference evidence="4 5" key="1">
    <citation type="submission" date="2016-11" db="EMBL/GenBank/DDBJ databases">
        <title>Trade-off between light-utilization and light-protection in marine flavobacteria.</title>
        <authorList>
            <person name="Kumagai Y."/>
        </authorList>
    </citation>
    <scope>NUCLEOTIDE SEQUENCE [LARGE SCALE GENOMIC DNA]</scope>
    <source>
        <strain evidence="4 5">NBRC 107741</strain>
    </source>
</reference>
<evidence type="ECO:0000313" key="4">
    <source>
        <dbReference type="EMBL" id="PQB02941.1"/>
    </source>
</evidence>
<keyword evidence="2" id="KW-0472">Membrane</keyword>
<comment type="subcellular location">
    <subcellularLocation>
        <location evidence="1">Membrane</location>
    </subcellularLocation>
</comment>